<dbReference type="Pfam" id="PF01872">
    <property type="entry name" value="RibD_C"/>
    <property type="match status" value="1"/>
</dbReference>
<dbReference type="Proteomes" id="UP001252186">
    <property type="component" value="Unassembled WGS sequence"/>
</dbReference>
<gene>
    <name evidence="2" type="ORF">RM519_10580</name>
</gene>
<comment type="caution">
    <text evidence="2">The sequence shown here is derived from an EMBL/GenBank/DDBJ whole genome shotgun (WGS) entry which is preliminary data.</text>
</comment>
<sequence length="179" mass="20164">MKTKNSVFIATSLDGFIADKDEGIDWLEMIPNPRQDDMGAIAFFNQVDAMIMGRNTFETVLGFGVDWPYPFPVFVLSNSMKKPPKGYENKIQILNGPLKEVVANIHSQGHHSLYIDGGTVIQNFLKEDLIDELIVTRIPILLGGGISLFGDMPKSLEFEHVKTEVYLDQIVQSQYSRKK</sequence>
<dbReference type="RefSeq" id="WP_311593779.1">
    <property type="nucleotide sequence ID" value="NZ_JAVRHV010000005.1"/>
</dbReference>
<dbReference type="InterPro" id="IPR002734">
    <property type="entry name" value="RibDG_C"/>
</dbReference>
<evidence type="ECO:0000313" key="2">
    <source>
        <dbReference type="EMBL" id="MDT0553692.1"/>
    </source>
</evidence>
<dbReference type="Gene3D" id="3.40.430.10">
    <property type="entry name" value="Dihydrofolate Reductase, subunit A"/>
    <property type="match status" value="1"/>
</dbReference>
<protein>
    <submittedName>
        <fullName evidence="2">Dihydrofolate reductase family protein</fullName>
    </submittedName>
</protein>
<dbReference type="PANTHER" id="PTHR38011">
    <property type="entry name" value="DIHYDROFOLATE REDUCTASE FAMILY PROTEIN (AFU_ORTHOLOGUE AFUA_8G06820)"/>
    <property type="match status" value="1"/>
</dbReference>
<dbReference type="InterPro" id="IPR050765">
    <property type="entry name" value="Riboflavin_Biosynth_HTPR"/>
</dbReference>
<name>A0ABU2Y6M4_9FLAO</name>
<feature type="domain" description="Bacterial bifunctional deaminase-reductase C-terminal" evidence="1">
    <location>
        <begin position="7"/>
        <end position="170"/>
    </location>
</feature>
<dbReference type="InterPro" id="IPR024072">
    <property type="entry name" value="DHFR-like_dom_sf"/>
</dbReference>
<dbReference type="SUPFAM" id="SSF53597">
    <property type="entry name" value="Dihydrofolate reductase-like"/>
    <property type="match status" value="1"/>
</dbReference>
<dbReference type="EMBL" id="JAVRHV010000005">
    <property type="protein sequence ID" value="MDT0553692.1"/>
    <property type="molecule type" value="Genomic_DNA"/>
</dbReference>
<evidence type="ECO:0000313" key="3">
    <source>
        <dbReference type="Proteomes" id="UP001252186"/>
    </source>
</evidence>
<organism evidence="2 3">
    <name type="scientific">Urechidicola vernalis</name>
    <dbReference type="NCBI Taxonomy" id="3075600"/>
    <lineage>
        <taxon>Bacteria</taxon>
        <taxon>Pseudomonadati</taxon>
        <taxon>Bacteroidota</taxon>
        <taxon>Flavobacteriia</taxon>
        <taxon>Flavobacteriales</taxon>
        <taxon>Flavobacteriaceae</taxon>
        <taxon>Urechidicola</taxon>
    </lineage>
</organism>
<reference evidence="2 3" key="1">
    <citation type="submission" date="2023-09" db="EMBL/GenBank/DDBJ databases">
        <authorList>
            <person name="Rey-Velasco X."/>
        </authorList>
    </citation>
    <scope>NUCLEOTIDE SEQUENCE [LARGE SCALE GENOMIC DNA]</scope>
    <source>
        <strain evidence="2 3">P050</strain>
    </source>
</reference>
<accession>A0ABU2Y6M4</accession>
<proteinExistence type="predicted"/>
<evidence type="ECO:0000259" key="1">
    <source>
        <dbReference type="Pfam" id="PF01872"/>
    </source>
</evidence>
<keyword evidence="3" id="KW-1185">Reference proteome</keyword>
<dbReference type="PANTHER" id="PTHR38011:SF11">
    <property type="entry name" value="2,5-DIAMINO-6-RIBOSYLAMINO-4(3H)-PYRIMIDINONE 5'-PHOSPHATE REDUCTASE"/>
    <property type="match status" value="1"/>
</dbReference>